<dbReference type="PANTHER" id="PTHR30136:SF35">
    <property type="entry name" value="HTH-TYPE TRANSCRIPTIONAL REGULATOR RV1719"/>
    <property type="match status" value="1"/>
</dbReference>
<dbReference type="InterPro" id="IPR029016">
    <property type="entry name" value="GAF-like_dom_sf"/>
</dbReference>
<dbReference type="InterPro" id="IPR050707">
    <property type="entry name" value="HTH_MetabolicPath_Reg"/>
</dbReference>
<dbReference type="InterPro" id="IPR036390">
    <property type="entry name" value="WH_DNA-bd_sf"/>
</dbReference>
<accession>A0AAV3UJS3</accession>
<keyword evidence="1" id="KW-0805">Transcription regulation</keyword>
<dbReference type="Pfam" id="PF01614">
    <property type="entry name" value="IclR_C"/>
    <property type="match status" value="1"/>
</dbReference>
<evidence type="ECO:0000313" key="6">
    <source>
        <dbReference type="EMBL" id="GAA5054068.1"/>
    </source>
</evidence>
<dbReference type="GO" id="GO:0045892">
    <property type="term" value="P:negative regulation of DNA-templated transcription"/>
    <property type="evidence" value="ECO:0007669"/>
    <property type="project" value="TreeGrafter"/>
</dbReference>
<reference evidence="6 7" key="1">
    <citation type="journal article" date="2019" name="Int. J. Syst. Evol. Microbiol.">
        <title>The Global Catalogue of Microorganisms (GCM) 10K type strain sequencing project: providing services to taxonomists for standard genome sequencing and annotation.</title>
        <authorList>
            <consortium name="The Broad Institute Genomics Platform"/>
            <consortium name="The Broad Institute Genome Sequencing Center for Infectious Disease"/>
            <person name="Wu L."/>
            <person name="Ma J."/>
        </authorList>
    </citation>
    <scope>NUCLEOTIDE SEQUENCE [LARGE SCALE GENOMIC DNA]</scope>
    <source>
        <strain evidence="6 7">JCM 17504</strain>
    </source>
</reference>
<name>A0AAV3UJS3_9EURY</name>
<gene>
    <name evidence="6" type="ORF">GCM10025751_32130</name>
</gene>
<evidence type="ECO:0000256" key="2">
    <source>
        <dbReference type="ARBA" id="ARBA00023125"/>
    </source>
</evidence>
<feature type="domain" description="IclR-ED" evidence="5">
    <location>
        <begin position="74"/>
        <end position="258"/>
    </location>
</feature>
<dbReference type="GO" id="GO:0003700">
    <property type="term" value="F:DNA-binding transcription factor activity"/>
    <property type="evidence" value="ECO:0007669"/>
    <property type="project" value="TreeGrafter"/>
</dbReference>
<dbReference type="AlphaFoldDB" id="A0AAV3UJS3"/>
<dbReference type="CDD" id="cd00090">
    <property type="entry name" value="HTH_ARSR"/>
    <property type="match status" value="1"/>
</dbReference>
<keyword evidence="3" id="KW-0804">Transcription</keyword>
<proteinExistence type="predicted"/>
<dbReference type="GO" id="GO:0003677">
    <property type="term" value="F:DNA binding"/>
    <property type="evidence" value="ECO:0007669"/>
    <property type="project" value="UniProtKB-KW"/>
</dbReference>
<dbReference type="Proteomes" id="UP001501729">
    <property type="component" value="Unassembled WGS sequence"/>
</dbReference>
<evidence type="ECO:0000313" key="7">
    <source>
        <dbReference type="Proteomes" id="UP001501729"/>
    </source>
</evidence>
<keyword evidence="7" id="KW-1185">Reference proteome</keyword>
<dbReference type="PROSITE" id="PS51077">
    <property type="entry name" value="HTH_ICLR"/>
    <property type="match status" value="1"/>
</dbReference>
<feature type="domain" description="HTH iclR-type" evidence="4">
    <location>
        <begin position="14"/>
        <end position="73"/>
    </location>
</feature>
<evidence type="ECO:0000259" key="5">
    <source>
        <dbReference type="PROSITE" id="PS51078"/>
    </source>
</evidence>
<dbReference type="InterPro" id="IPR005471">
    <property type="entry name" value="Tscrpt_reg_IclR_N"/>
</dbReference>
<dbReference type="Pfam" id="PF09339">
    <property type="entry name" value="HTH_IclR"/>
    <property type="match status" value="1"/>
</dbReference>
<keyword evidence="2" id="KW-0238">DNA-binding</keyword>
<dbReference type="PROSITE" id="PS51078">
    <property type="entry name" value="ICLR_ED"/>
    <property type="match status" value="1"/>
</dbReference>
<dbReference type="SUPFAM" id="SSF55781">
    <property type="entry name" value="GAF domain-like"/>
    <property type="match status" value="1"/>
</dbReference>
<comment type="caution">
    <text evidence="6">The sequence shown here is derived from an EMBL/GenBank/DDBJ whole genome shotgun (WGS) entry which is preliminary data.</text>
</comment>
<protein>
    <submittedName>
        <fullName evidence="6">IclR family transcriptional regulator</fullName>
    </submittedName>
</protein>
<organism evidence="6 7">
    <name type="scientific">Haladaptatus pallidirubidus</name>
    <dbReference type="NCBI Taxonomy" id="1008152"/>
    <lineage>
        <taxon>Archaea</taxon>
        <taxon>Methanobacteriati</taxon>
        <taxon>Methanobacteriota</taxon>
        <taxon>Stenosarchaea group</taxon>
        <taxon>Halobacteria</taxon>
        <taxon>Halobacteriales</taxon>
        <taxon>Haladaptataceae</taxon>
        <taxon>Haladaptatus</taxon>
    </lineage>
</organism>
<dbReference type="SMART" id="SM00346">
    <property type="entry name" value="HTH_ICLR"/>
    <property type="match status" value="1"/>
</dbReference>
<dbReference type="EMBL" id="BAABKX010000013">
    <property type="protein sequence ID" value="GAA5054068.1"/>
    <property type="molecule type" value="Genomic_DNA"/>
</dbReference>
<dbReference type="InterPro" id="IPR011991">
    <property type="entry name" value="ArsR-like_HTH"/>
</dbReference>
<sequence length="259" mass="28557">MIGHIMEKTAKHPVQTTEKTIRLVEELKNSGSCGITELANRLDMGKSAVHNHLATLEQHGYVVSEAGTYRLGLKFLDIGGYTRNQMELYKTAESQVKLLATETGERANLLTEEHGMGIYLYRANGDQAVDLDTYTGVRTYLHTSALGKAILATLPEENVEAILDQHGLPATTPGCVTDRSELYDELETVRDQGFAIDDEERMEGLRCIAMPITSTKGNPLGAISISAPSSRMKGERFQEEIPELLRGAVNMIELNLNYS</sequence>
<evidence type="ECO:0000259" key="4">
    <source>
        <dbReference type="PROSITE" id="PS51077"/>
    </source>
</evidence>
<dbReference type="InterPro" id="IPR036388">
    <property type="entry name" value="WH-like_DNA-bd_sf"/>
</dbReference>
<dbReference type="SUPFAM" id="SSF46785">
    <property type="entry name" value="Winged helix' DNA-binding domain"/>
    <property type="match status" value="1"/>
</dbReference>
<dbReference type="Gene3D" id="3.30.450.40">
    <property type="match status" value="1"/>
</dbReference>
<evidence type="ECO:0000256" key="3">
    <source>
        <dbReference type="ARBA" id="ARBA00023163"/>
    </source>
</evidence>
<evidence type="ECO:0000256" key="1">
    <source>
        <dbReference type="ARBA" id="ARBA00023015"/>
    </source>
</evidence>
<dbReference type="InterPro" id="IPR014757">
    <property type="entry name" value="Tscrpt_reg_IclR_C"/>
</dbReference>
<dbReference type="Gene3D" id="1.10.10.10">
    <property type="entry name" value="Winged helix-like DNA-binding domain superfamily/Winged helix DNA-binding domain"/>
    <property type="match status" value="1"/>
</dbReference>
<dbReference type="PANTHER" id="PTHR30136">
    <property type="entry name" value="HELIX-TURN-HELIX TRANSCRIPTIONAL REGULATOR, ICLR FAMILY"/>
    <property type="match status" value="1"/>
</dbReference>